<evidence type="ECO:0000256" key="3">
    <source>
        <dbReference type="ARBA" id="ARBA00022679"/>
    </source>
</evidence>
<reference evidence="5" key="1">
    <citation type="submission" date="2018-05" db="EMBL/GenBank/DDBJ databases">
        <authorList>
            <person name="Lanie J.A."/>
            <person name="Ng W.-L."/>
            <person name="Kazmierczak K.M."/>
            <person name="Andrzejewski T.M."/>
            <person name="Davidsen T.M."/>
            <person name="Wayne K.J."/>
            <person name="Tettelin H."/>
            <person name="Glass J.I."/>
            <person name="Rusch D."/>
            <person name="Podicherti R."/>
            <person name="Tsui H.-C.T."/>
            <person name="Winkler M.E."/>
        </authorList>
    </citation>
    <scope>NUCLEOTIDE SEQUENCE</scope>
</reference>
<dbReference type="GO" id="GO:0016757">
    <property type="term" value="F:glycosyltransferase activity"/>
    <property type="evidence" value="ECO:0007669"/>
    <property type="project" value="UniProtKB-KW"/>
</dbReference>
<dbReference type="Pfam" id="PF00535">
    <property type="entry name" value="Glycos_transf_2"/>
    <property type="match status" value="1"/>
</dbReference>
<dbReference type="SUPFAM" id="SSF53448">
    <property type="entry name" value="Nucleotide-diphospho-sugar transferases"/>
    <property type="match status" value="1"/>
</dbReference>
<name>A0A382ZZH2_9ZZZZ</name>
<dbReference type="EMBL" id="UINC01187790">
    <property type="protein sequence ID" value="SVE00700.1"/>
    <property type="molecule type" value="Genomic_DNA"/>
</dbReference>
<feature type="non-terminal residue" evidence="5">
    <location>
        <position position="226"/>
    </location>
</feature>
<evidence type="ECO:0000313" key="5">
    <source>
        <dbReference type="EMBL" id="SVE00700.1"/>
    </source>
</evidence>
<accession>A0A382ZZH2</accession>
<dbReference type="Gene3D" id="3.90.550.10">
    <property type="entry name" value="Spore Coat Polysaccharide Biosynthesis Protein SpsA, Chain A"/>
    <property type="match status" value="1"/>
</dbReference>
<keyword evidence="2" id="KW-0328">Glycosyltransferase</keyword>
<gene>
    <name evidence="5" type="ORF">METZ01_LOCUS453554</name>
</gene>
<dbReference type="InterPro" id="IPR001173">
    <property type="entry name" value="Glyco_trans_2-like"/>
</dbReference>
<dbReference type="CDD" id="cd04186">
    <property type="entry name" value="GT_2_like_c"/>
    <property type="match status" value="1"/>
</dbReference>
<organism evidence="5">
    <name type="scientific">marine metagenome</name>
    <dbReference type="NCBI Taxonomy" id="408172"/>
    <lineage>
        <taxon>unclassified sequences</taxon>
        <taxon>metagenomes</taxon>
        <taxon>ecological metagenomes</taxon>
    </lineage>
</organism>
<evidence type="ECO:0000256" key="2">
    <source>
        <dbReference type="ARBA" id="ARBA00022676"/>
    </source>
</evidence>
<keyword evidence="3" id="KW-0808">Transferase</keyword>
<dbReference type="PANTHER" id="PTHR43179:SF12">
    <property type="entry name" value="GALACTOFURANOSYLTRANSFERASE GLFT2"/>
    <property type="match status" value="1"/>
</dbReference>
<dbReference type="PANTHER" id="PTHR43179">
    <property type="entry name" value="RHAMNOSYLTRANSFERASE WBBL"/>
    <property type="match status" value="1"/>
</dbReference>
<proteinExistence type="inferred from homology"/>
<dbReference type="InterPro" id="IPR029044">
    <property type="entry name" value="Nucleotide-diphossugar_trans"/>
</dbReference>
<evidence type="ECO:0000259" key="4">
    <source>
        <dbReference type="Pfam" id="PF00535"/>
    </source>
</evidence>
<sequence>MDSLVSIIIPHWNGIDVLSECLDSLKKTVYPNFEIIVVDNASTDGSGDWIKNHHPQIKLIKNDKNYGYAGGCNRGVLHADGELVVFLNNDTVQDKYWLRNLVSFINSHPDCAAVQPKILNYYERNRFDYAGGSGGHMDVLCYPFARGRIFLDQEIDSGQYDDDDRCFWASGTAIMVRKDYYMEAGQFDENFFAHMEEIDLCWKLQLMGYKVFVHPAAVVYHKNAVS</sequence>
<evidence type="ECO:0000256" key="1">
    <source>
        <dbReference type="ARBA" id="ARBA00006739"/>
    </source>
</evidence>
<comment type="similarity">
    <text evidence="1">Belongs to the glycosyltransferase 2 family.</text>
</comment>
<protein>
    <recommendedName>
        <fullName evidence="4">Glycosyltransferase 2-like domain-containing protein</fullName>
    </recommendedName>
</protein>
<feature type="domain" description="Glycosyltransferase 2-like" evidence="4">
    <location>
        <begin position="6"/>
        <end position="116"/>
    </location>
</feature>
<dbReference type="AlphaFoldDB" id="A0A382ZZH2"/>